<comment type="caution">
    <text evidence="6">The sequence shown here is derived from an EMBL/GenBank/DDBJ whole genome shotgun (WGS) entry which is preliminary data.</text>
</comment>
<protein>
    <recommendedName>
        <fullName evidence="4">Protein PBDC1 homolog</fullName>
    </recommendedName>
</protein>
<evidence type="ECO:0000313" key="6">
    <source>
        <dbReference type="EMBL" id="KKY15701.1"/>
    </source>
</evidence>
<dbReference type="GO" id="GO:0005737">
    <property type="term" value="C:cytoplasm"/>
    <property type="evidence" value="ECO:0007669"/>
    <property type="project" value="UniProtKB-SubCell"/>
</dbReference>
<dbReference type="InterPro" id="IPR008476">
    <property type="entry name" value="PBDC1_metazoa/fungi"/>
</dbReference>
<evidence type="ECO:0000256" key="1">
    <source>
        <dbReference type="ARBA" id="ARBA00004496"/>
    </source>
</evidence>
<evidence type="ECO:0000256" key="3">
    <source>
        <dbReference type="ARBA" id="ARBA00061201"/>
    </source>
</evidence>
<evidence type="ECO:0000313" key="7">
    <source>
        <dbReference type="Proteomes" id="UP000053317"/>
    </source>
</evidence>
<evidence type="ECO:0000256" key="2">
    <source>
        <dbReference type="ARBA" id="ARBA00022490"/>
    </source>
</evidence>
<sequence length="165" mass="19474">MSVTQKTPAAFDPETAENFEDMEKQFAVKGASKPVQHMATYWAILEKIRGSQLRLTKMDDEIYTHFKETFPDFDPAATVDEDKMKSKEGKEVWRNFMNQYEKKIEDFNFGTMLRNNPKTEYTEKDTIFAMRMQFYAIEIARNRAGLNDWIYEEKHALADKKSEEK</sequence>
<feature type="domain" description="Polysaccharide biosynthesis" evidence="5">
    <location>
        <begin position="22"/>
        <end position="152"/>
    </location>
</feature>
<organism evidence="6 7">
    <name type="scientific">Phaeomoniella chlamydospora</name>
    <name type="common">Phaeoacremonium chlamydosporum</name>
    <dbReference type="NCBI Taxonomy" id="158046"/>
    <lineage>
        <taxon>Eukaryota</taxon>
        <taxon>Fungi</taxon>
        <taxon>Dikarya</taxon>
        <taxon>Ascomycota</taxon>
        <taxon>Pezizomycotina</taxon>
        <taxon>Eurotiomycetes</taxon>
        <taxon>Chaetothyriomycetidae</taxon>
        <taxon>Phaeomoniellales</taxon>
        <taxon>Phaeomoniellaceae</taxon>
        <taxon>Phaeomoniella</taxon>
    </lineage>
</organism>
<dbReference type="PANTHER" id="PTHR13410:SF9">
    <property type="entry name" value="PROTEIN PBDC1"/>
    <property type="match status" value="1"/>
</dbReference>
<dbReference type="GO" id="GO:0044183">
    <property type="term" value="F:protein folding chaperone"/>
    <property type="evidence" value="ECO:0007669"/>
    <property type="project" value="EnsemblFungi"/>
</dbReference>
<keyword evidence="7" id="KW-1185">Reference proteome</keyword>
<dbReference type="GO" id="GO:0061770">
    <property type="term" value="F:translation elongation factor binding"/>
    <property type="evidence" value="ECO:0007669"/>
    <property type="project" value="EnsemblFungi"/>
</dbReference>
<comment type="similarity">
    <text evidence="3">Belongs to the PBDC1 family.</text>
</comment>
<dbReference type="Proteomes" id="UP000053317">
    <property type="component" value="Unassembled WGS sequence"/>
</dbReference>
<accession>A0A0G2DZY2</accession>
<reference evidence="6 7" key="2">
    <citation type="submission" date="2015-05" db="EMBL/GenBank/DDBJ databases">
        <authorList>
            <person name="Morales-Cruz A."/>
            <person name="Amrine K.C."/>
            <person name="Cantu D."/>
        </authorList>
    </citation>
    <scope>NUCLEOTIDE SEQUENCE [LARGE SCALE GENOMIC DNA]</scope>
    <source>
        <strain evidence="6">UCRPC4</strain>
    </source>
</reference>
<dbReference type="GO" id="GO:1990593">
    <property type="term" value="F:nascent polypeptide-associated complex binding"/>
    <property type="evidence" value="ECO:0007669"/>
    <property type="project" value="EnsemblFungi"/>
</dbReference>
<dbReference type="Pfam" id="PF04669">
    <property type="entry name" value="PBDC1"/>
    <property type="match status" value="1"/>
</dbReference>
<evidence type="ECO:0000256" key="4">
    <source>
        <dbReference type="ARBA" id="ARBA00069779"/>
    </source>
</evidence>
<dbReference type="InterPro" id="IPR021148">
    <property type="entry name" value="Polysacc_synth_dom"/>
</dbReference>
<comment type="subcellular location">
    <subcellularLocation>
        <location evidence="1">Cytoplasm</location>
    </subcellularLocation>
</comment>
<dbReference type="PANTHER" id="PTHR13410">
    <property type="entry name" value="PROTEIN PBDC1"/>
    <property type="match status" value="1"/>
</dbReference>
<evidence type="ECO:0000259" key="5">
    <source>
        <dbReference type="Pfam" id="PF04669"/>
    </source>
</evidence>
<reference evidence="6 7" key="1">
    <citation type="submission" date="2015-05" db="EMBL/GenBank/DDBJ databases">
        <title>Distinctive expansion of gene families associated with plant cell wall degradation and secondary metabolism in the genomes of grapevine trunk pathogens.</title>
        <authorList>
            <person name="Lawrence D.P."/>
            <person name="Travadon R."/>
            <person name="Rolshausen P.E."/>
            <person name="Baumgartner K."/>
        </authorList>
    </citation>
    <scope>NUCLEOTIDE SEQUENCE [LARGE SCALE GENOMIC DNA]</scope>
    <source>
        <strain evidence="6">UCRPC4</strain>
    </source>
</reference>
<dbReference type="GO" id="GO:0051787">
    <property type="term" value="F:misfolded protein binding"/>
    <property type="evidence" value="ECO:0007669"/>
    <property type="project" value="EnsemblFungi"/>
</dbReference>
<dbReference type="GO" id="GO:0051083">
    <property type="term" value="P:'de novo' cotranslational protein folding"/>
    <property type="evidence" value="ECO:0007669"/>
    <property type="project" value="EnsemblFungi"/>
</dbReference>
<keyword evidence="2" id="KW-0963">Cytoplasm</keyword>
<dbReference type="EMBL" id="LCWF01000178">
    <property type="protein sequence ID" value="KKY15701.1"/>
    <property type="molecule type" value="Genomic_DNA"/>
</dbReference>
<dbReference type="InterPro" id="IPR023139">
    <property type="entry name" value="PBDC1-like_dom_sf"/>
</dbReference>
<dbReference type="FunFam" id="1.10.3560.10:FF:000001">
    <property type="entry name" value="Protein PBDC1 homolog"/>
    <property type="match status" value="1"/>
</dbReference>
<dbReference type="GO" id="GO:0043022">
    <property type="term" value="F:ribosome binding"/>
    <property type="evidence" value="ECO:0007669"/>
    <property type="project" value="EnsemblFungi"/>
</dbReference>
<dbReference type="AlphaFoldDB" id="A0A0G2DZY2"/>
<proteinExistence type="inferred from homology"/>
<dbReference type="OrthoDB" id="10248897at2759"/>
<dbReference type="Gene3D" id="1.10.3560.10">
    <property type="entry name" value="yst0336 like domain"/>
    <property type="match status" value="1"/>
</dbReference>
<gene>
    <name evidence="6" type="ORF">UCRPC4_g06202</name>
</gene>
<name>A0A0G2DZY2_PHACM</name>